<dbReference type="STRING" id="96561.Dole_1450"/>
<dbReference type="HOGENOM" id="CLU_589174_0_0_7"/>
<protein>
    <submittedName>
        <fullName evidence="2">GTP-binding protein HSR1-related</fullName>
    </submittedName>
</protein>
<dbReference type="eggNOG" id="COG1159">
    <property type="taxonomic scope" value="Bacteria"/>
</dbReference>
<dbReference type="OrthoDB" id="5406017at2"/>
<keyword evidence="3" id="KW-1185">Reference proteome</keyword>
<evidence type="ECO:0000313" key="3">
    <source>
        <dbReference type="Proteomes" id="UP000008561"/>
    </source>
</evidence>
<evidence type="ECO:0000313" key="2">
    <source>
        <dbReference type="EMBL" id="ABW67254.1"/>
    </source>
</evidence>
<evidence type="ECO:0000259" key="1">
    <source>
        <dbReference type="PROSITE" id="PS50814"/>
    </source>
</evidence>
<dbReference type="InterPro" id="IPR027417">
    <property type="entry name" value="P-loop_NTPase"/>
</dbReference>
<proteinExistence type="predicted"/>
<name>A8ZZA1_DESOH</name>
<dbReference type="GO" id="GO:0005525">
    <property type="term" value="F:GTP binding"/>
    <property type="evidence" value="ECO:0007669"/>
    <property type="project" value="InterPro"/>
</dbReference>
<sequence>MDKPAIPTFAVLGHPNEGKSSVVSTLTEDDSVRISPFPGETTVCRHYPVTIDGREILRFVDTPGFQQPRKTLEWLAAFQGPPADMAAAFIAAHKDNPDFSHETELFSPLAKGAGIVFVVDGSRPLRRVDIMEMEILRLTGLPRMAVINTKEHHRAEFLDDWKHEARKHFNTVRLFDAHRATCAERIDLLESLKHIDPEWQPMLQEVIAAFKNDWQGRINRAVTVILDLLAGAARHVVSDTCGDESQAPHTRTKLETRYRTDIQKMEKAALQEIRKLFKHNLFDVELPPHSIVNEDLFSKKAWHVLGLGQWQLAAAGAAGGGILGANIDLALAGHSLGAFTAIGGLLGGGSAIFGARRAFNARVKGLPLGRLKVEVGPVKTDQMLFILLDRALIYFSHVSNWAHSRREPPLQAPAPAGRQGITSQWEAANRKEFARFFAAARKNDWPALAALKPVTAGILGRTLQELSERKIPLE</sequence>
<dbReference type="Gene3D" id="3.40.50.300">
    <property type="entry name" value="P-loop containing nucleotide triphosphate hydrolases"/>
    <property type="match status" value="1"/>
</dbReference>
<dbReference type="AlphaFoldDB" id="A8ZZA1"/>
<dbReference type="SUPFAM" id="SSF52540">
    <property type="entry name" value="P-loop containing nucleoside triphosphate hydrolases"/>
    <property type="match status" value="1"/>
</dbReference>
<dbReference type="PROSITE" id="PS50814">
    <property type="entry name" value="WIF"/>
    <property type="match status" value="1"/>
</dbReference>
<reference evidence="2 3" key="1">
    <citation type="submission" date="2007-10" db="EMBL/GenBank/DDBJ databases">
        <title>Complete sequence of Desulfococcus oleovorans Hxd3.</title>
        <authorList>
            <consortium name="US DOE Joint Genome Institute"/>
            <person name="Copeland A."/>
            <person name="Lucas S."/>
            <person name="Lapidus A."/>
            <person name="Barry K."/>
            <person name="Glavina del Rio T."/>
            <person name="Dalin E."/>
            <person name="Tice H."/>
            <person name="Pitluck S."/>
            <person name="Kiss H."/>
            <person name="Brettin T."/>
            <person name="Bruce D."/>
            <person name="Detter J.C."/>
            <person name="Han C."/>
            <person name="Schmutz J."/>
            <person name="Larimer F."/>
            <person name="Land M."/>
            <person name="Hauser L."/>
            <person name="Kyrpides N."/>
            <person name="Kim E."/>
            <person name="Wawrik B."/>
            <person name="Richardson P."/>
        </authorList>
    </citation>
    <scope>NUCLEOTIDE SEQUENCE [LARGE SCALE GENOMIC DNA]</scope>
    <source>
        <strain evidence="3">DSM 6200 / JCM 39069 / Hxd3</strain>
    </source>
</reference>
<feature type="domain" description="WIF" evidence="1">
    <location>
        <begin position="373"/>
        <end position="474"/>
    </location>
</feature>
<dbReference type="InterPro" id="IPR021871">
    <property type="entry name" value="DUF3482"/>
</dbReference>
<accession>A8ZZA1</accession>
<organism evidence="2 3">
    <name type="scientific">Desulfosudis oleivorans (strain DSM 6200 / JCM 39069 / Hxd3)</name>
    <name type="common">Desulfococcus oleovorans</name>
    <dbReference type="NCBI Taxonomy" id="96561"/>
    <lineage>
        <taxon>Bacteria</taxon>
        <taxon>Pseudomonadati</taxon>
        <taxon>Thermodesulfobacteriota</taxon>
        <taxon>Desulfobacteria</taxon>
        <taxon>Desulfobacterales</taxon>
        <taxon>Desulfosudaceae</taxon>
        <taxon>Desulfosudis</taxon>
    </lineage>
</organism>
<dbReference type="Pfam" id="PF11981">
    <property type="entry name" value="DUF3482"/>
    <property type="match status" value="1"/>
</dbReference>
<dbReference type="InterPro" id="IPR006073">
    <property type="entry name" value="GTP-bd"/>
</dbReference>
<dbReference type="KEGG" id="dol:Dole_1450"/>
<dbReference type="EMBL" id="CP000859">
    <property type="protein sequence ID" value="ABW67254.1"/>
    <property type="molecule type" value="Genomic_DNA"/>
</dbReference>
<gene>
    <name evidence="2" type="ordered locus">Dole_1450</name>
</gene>
<dbReference type="InterPro" id="IPR003306">
    <property type="entry name" value="WIF"/>
</dbReference>
<dbReference type="Proteomes" id="UP000008561">
    <property type="component" value="Chromosome"/>
</dbReference>
<dbReference type="RefSeq" id="WP_012174870.1">
    <property type="nucleotide sequence ID" value="NC_009943.1"/>
</dbReference>
<dbReference type="Pfam" id="PF01926">
    <property type="entry name" value="MMR_HSR1"/>
    <property type="match status" value="1"/>
</dbReference>